<feature type="domain" description="MobA/MobL protein" evidence="4">
    <location>
        <begin position="33"/>
        <end position="197"/>
    </location>
</feature>
<evidence type="ECO:0000256" key="3">
    <source>
        <dbReference type="SAM" id="MobiDB-lite"/>
    </source>
</evidence>
<comment type="similarity">
    <text evidence="1">Belongs to the MobA/MobL family.</text>
</comment>
<feature type="compositionally biased region" description="Basic and acidic residues" evidence="3">
    <location>
        <begin position="378"/>
        <end position="389"/>
    </location>
</feature>
<keyword evidence="2" id="KW-0184">Conjugation</keyword>
<dbReference type="EMBL" id="KT022421">
    <property type="protein sequence ID" value="AKT73124.1"/>
    <property type="molecule type" value="Genomic_DNA"/>
</dbReference>
<dbReference type="RefSeq" id="WP_063099737.1">
    <property type="nucleotide sequence ID" value="NZ_CP131897.1"/>
</dbReference>
<feature type="region of interest" description="Disordered" evidence="3">
    <location>
        <begin position="354"/>
        <end position="389"/>
    </location>
</feature>
<proteinExistence type="inferred from homology"/>
<evidence type="ECO:0000256" key="2">
    <source>
        <dbReference type="ARBA" id="ARBA00022971"/>
    </source>
</evidence>
<evidence type="ECO:0000256" key="1">
    <source>
        <dbReference type="ARBA" id="ARBA00010873"/>
    </source>
</evidence>
<feature type="compositionally biased region" description="Polar residues" evidence="3">
    <location>
        <begin position="365"/>
        <end position="375"/>
    </location>
</feature>
<organism evidence="5">
    <name type="scientific">Acinetobacter baumannii</name>
    <dbReference type="NCBI Taxonomy" id="470"/>
    <lineage>
        <taxon>Bacteria</taxon>
        <taxon>Pseudomonadati</taxon>
        <taxon>Pseudomonadota</taxon>
        <taxon>Gammaproteobacteria</taxon>
        <taxon>Moraxellales</taxon>
        <taxon>Moraxellaceae</taxon>
        <taxon>Acinetobacter</taxon>
        <taxon>Acinetobacter calcoaceticus/baumannii complex</taxon>
    </lineage>
</organism>
<geneLocation type="plasmid" evidence="5">
    <name>pAB-ML</name>
</geneLocation>
<accession>A0A0K1H0H1</accession>
<evidence type="ECO:0000259" key="4">
    <source>
        <dbReference type="Pfam" id="PF03389"/>
    </source>
</evidence>
<name>A0A0K1H0H1_ACIBA</name>
<dbReference type="AlphaFoldDB" id="A0A0K1H0H1"/>
<reference evidence="5" key="1">
    <citation type="submission" date="2015-06" db="EMBL/GenBank/DDBJ databases">
        <title>Clonal spread of OXA-72-carrying Acinetobacter baumannii: an epidemiological linkage between Taiwan and Japan in 2012.</title>
        <authorList>
            <person name="Liou M.-L."/>
        </authorList>
    </citation>
    <scope>NUCLEOTIDE SEQUENCE</scope>
    <source>
        <strain evidence="5">ML</strain>
        <plasmid evidence="5">pAB-ML</plasmid>
    </source>
</reference>
<dbReference type="Gene3D" id="3.30.930.30">
    <property type="match status" value="1"/>
</dbReference>
<dbReference type="Pfam" id="PF03389">
    <property type="entry name" value="MobA_MobL"/>
    <property type="match status" value="1"/>
</dbReference>
<dbReference type="InterPro" id="IPR005053">
    <property type="entry name" value="MobA_MobL"/>
</dbReference>
<keyword evidence="5" id="KW-0614">Plasmid</keyword>
<protein>
    <submittedName>
        <fullName evidence="5">MobA</fullName>
    </submittedName>
</protein>
<evidence type="ECO:0000313" key="5">
    <source>
        <dbReference type="EMBL" id="AKT73124.1"/>
    </source>
</evidence>
<sequence length="389" mass="45486">MASYHFSVKSKNKGYALSHYLYISRLMQYEGIRKKSAEVLEHVEPGQCMPSWVKDPVEFWQAADTFERANAKAYMEYEIALPNEFTVEQRKTLVETFVDKTIATHHYPHSYAIHNVKSRLSGEEQPHCHLMFSLKADDGIERSPEQYFKRYNAKEPSKGGAKKIQLQDGHADYTTYLLHIRKAWENHLNDALAEHSPTVTYQIDGQKIQIKNQVSADNYEKYNEIHGTLYLPEPKLGTGKQNETVEYLAEIQKIRQHNAKERELEQRQQYFDQQHEYYYSCSNEPFSSPEVMHYLNHLIKKASNKKELGHDIDEIIQTQQPILHHEKWDIDTINFNLNNARLYPEPDMEFKVRSVQPKPVIEPTSPKSKSEIQPSQPEPKRNDYDGPGF</sequence>